<comment type="function">
    <text evidence="12">Catalyzes the oxidation of L-aspartate to iminoaspartate.</text>
</comment>
<dbReference type="InterPro" id="IPR015939">
    <property type="entry name" value="Fum_Rdtase/Succ_DH_flav-like_C"/>
</dbReference>
<dbReference type="eggNOG" id="COG0029">
    <property type="taxonomic scope" value="Bacteria"/>
</dbReference>
<dbReference type="PRINTS" id="PR00368">
    <property type="entry name" value="FADPNR"/>
</dbReference>
<evidence type="ECO:0000256" key="2">
    <source>
        <dbReference type="ARBA" id="ARBA00004950"/>
    </source>
</evidence>
<dbReference type="InterPro" id="IPR036188">
    <property type="entry name" value="FAD/NAD-bd_sf"/>
</dbReference>
<dbReference type="InParanoid" id="S0EY63"/>
<dbReference type="STRING" id="454171.CP488_00217"/>
<dbReference type="InterPro" id="IPR037099">
    <property type="entry name" value="Fum_R/Succ_DH_flav-like_C_sf"/>
</dbReference>
<dbReference type="Pfam" id="PF02910">
    <property type="entry name" value="Succ_DH_flav_C"/>
    <property type="match status" value="1"/>
</dbReference>
<dbReference type="UniPathway" id="UPA00253">
    <property type="reaction ID" value="UER00326"/>
</dbReference>
<evidence type="ECO:0000313" key="15">
    <source>
        <dbReference type="EMBL" id="CCW34760.1"/>
    </source>
</evidence>
<dbReference type="EMBL" id="HF951689">
    <property type="protein sequence ID" value="CCW34760.1"/>
    <property type="molecule type" value="Genomic_DNA"/>
</dbReference>
<proteinExistence type="inferred from homology"/>
<keyword evidence="9 12" id="KW-0560">Oxidoreductase</keyword>
<keyword evidence="16" id="KW-1185">Reference proteome</keyword>
<dbReference type="PATRIC" id="fig|1303518.3.peg.950"/>
<dbReference type="GO" id="GO:0005737">
    <property type="term" value="C:cytoplasm"/>
    <property type="evidence" value="ECO:0007669"/>
    <property type="project" value="UniProtKB-SubCell"/>
</dbReference>
<dbReference type="SUPFAM" id="SSF46977">
    <property type="entry name" value="Succinate dehydrogenase/fumarate reductase flavoprotein C-terminal domain"/>
    <property type="match status" value="1"/>
</dbReference>
<feature type="domain" description="FAD-dependent oxidoreductase 2 FAD-binding" evidence="13">
    <location>
        <begin position="7"/>
        <end position="386"/>
    </location>
</feature>
<dbReference type="AlphaFoldDB" id="S0EY63"/>
<feature type="domain" description="Fumarate reductase/succinate dehydrogenase flavoprotein-like C-terminal" evidence="14">
    <location>
        <begin position="439"/>
        <end position="522"/>
    </location>
</feature>
<dbReference type="OrthoDB" id="9806724at2"/>
<gene>
    <name evidence="15" type="ORF">CCALI_00938</name>
</gene>
<keyword evidence="7 12" id="KW-0662">Pyridine nucleotide biosynthesis</keyword>
<evidence type="ECO:0000256" key="6">
    <source>
        <dbReference type="ARBA" id="ARBA00022630"/>
    </source>
</evidence>
<organism evidence="15 16">
    <name type="scientific">Chthonomonas calidirosea (strain DSM 23976 / ICMP 18418 / T49)</name>
    <dbReference type="NCBI Taxonomy" id="1303518"/>
    <lineage>
        <taxon>Bacteria</taxon>
        <taxon>Bacillati</taxon>
        <taxon>Armatimonadota</taxon>
        <taxon>Chthonomonadia</taxon>
        <taxon>Chthonomonadales</taxon>
        <taxon>Chthonomonadaceae</taxon>
        <taxon>Chthonomonas</taxon>
    </lineage>
</organism>
<evidence type="ECO:0000256" key="4">
    <source>
        <dbReference type="ARBA" id="ARBA00012173"/>
    </source>
</evidence>
<dbReference type="Gene3D" id="1.20.58.100">
    <property type="entry name" value="Fumarate reductase/succinate dehydrogenase flavoprotein-like, C-terminal domain"/>
    <property type="match status" value="1"/>
</dbReference>
<dbReference type="SUPFAM" id="SSF56425">
    <property type="entry name" value="Succinate dehydrogenase/fumarate reductase flavoprotein, catalytic domain"/>
    <property type="match status" value="1"/>
</dbReference>
<evidence type="ECO:0000259" key="13">
    <source>
        <dbReference type="Pfam" id="PF00890"/>
    </source>
</evidence>
<comment type="cofactor">
    <cofactor evidence="1 12">
        <name>FAD</name>
        <dbReference type="ChEBI" id="CHEBI:57692"/>
    </cofactor>
</comment>
<accession>S0EY63</accession>
<dbReference type="Gene3D" id="3.90.700.10">
    <property type="entry name" value="Succinate dehydrogenase/fumarate reductase flavoprotein, catalytic domain"/>
    <property type="match status" value="1"/>
</dbReference>
<evidence type="ECO:0000256" key="3">
    <source>
        <dbReference type="ARBA" id="ARBA00008562"/>
    </source>
</evidence>
<evidence type="ECO:0000259" key="14">
    <source>
        <dbReference type="Pfam" id="PF02910"/>
    </source>
</evidence>
<dbReference type="SUPFAM" id="SSF51905">
    <property type="entry name" value="FAD/NAD(P)-binding domain"/>
    <property type="match status" value="1"/>
</dbReference>
<dbReference type="FunCoup" id="S0EY63">
    <property type="interactions" value="326"/>
</dbReference>
<dbReference type="InterPro" id="IPR005288">
    <property type="entry name" value="NadB"/>
</dbReference>
<evidence type="ECO:0000256" key="10">
    <source>
        <dbReference type="ARBA" id="ARBA00048305"/>
    </source>
</evidence>
<evidence type="ECO:0000313" key="16">
    <source>
        <dbReference type="Proteomes" id="UP000014227"/>
    </source>
</evidence>
<sequence length="530" mass="58243">MKVLDTDYLVIGSGLAGLTYALRLAPHGHVTVLTKRSRTDANSSWAQGGIAGALGEDDSLELHLQDTLVAGAGLCHPDAVEILVCEGPERIRDLIRLGAHFNTEIGPSGEEVLSLGREGGHSRNRIVHTADYTGWECERTLLEAVRNAPSVEILEHYFACELLVRSIGHANVCVGVLALEEQTGDYVAFRTRATLLATGGCGQVYEHTTNPSVATGDGVAMAWRAGVPIANMEFIQFHPTTLYHPKARAFLITEALRGEGGRLCHKDGETFMERYHPLKELAPRDVVARAIVSEMQRREVDCVYLDATHIPEEKLKHHFPTIYARCLEVGIDITRDLIPIAPAQHYQCGGVVTDLYGATPIARLYAAGEVACTGVHGANRLASNSLLEAMVFGYRAAEHTLRCASEPLSEEERSFRWLAEPAKVSTGDAEADKEVVRQCKRLMQRNVGIVRTTAGLLQAREALAAALERFGADRPSTVEQWEARNVVQVGWLIVESALRRHESRGLHYVLDYPEPVESERHDTVLINKMS</sequence>
<dbReference type="KEGG" id="ccz:CCALI_00938"/>
<comment type="similarity">
    <text evidence="3 12">Belongs to the FAD-dependent oxidoreductase 2 family. NadB subfamily.</text>
</comment>
<dbReference type="EC" id="1.4.3.16" evidence="4 11"/>
<dbReference type="GO" id="GO:0008734">
    <property type="term" value="F:L-aspartate oxidase activity"/>
    <property type="evidence" value="ECO:0007669"/>
    <property type="project" value="UniProtKB-UniRule"/>
</dbReference>
<evidence type="ECO:0000256" key="5">
    <source>
        <dbReference type="ARBA" id="ARBA00021901"/>
    </source>
</evidence>
<comment type="pathway">
    <text evidence="2 12">Cofactor biosynthesis; NAD(+) biosynthesis; iminoaspartate from L-aspartate (oxidase route): step 1/1.</text>
</comment>
<reference evidence="16" key="1">
    <citation type="submission" date="2013-03" db="EMBL/GenBank/DDBJ databases">
        <title>Genome sequence of Chthonomonas calidirosea, the first sequenced genome from the Armatimonadetes phylum (formally candidate division OP10).</title>
        <authorList>
            <person name="Lee K.C.Y."/>
            <person name="Morgan X.C."/>
            <person name="Dunfield P.F."/>
            <person name="Tamas I."/>
            <person name="Houghton K.M."/>
            <person name="Vyssotski M."/>
            <person name="Ryan J.L.J."/>
            <person name="Lagutin K."/>
            <person name="McDonald I.R."/>
            <person name="Stott M.B."/>
        </authorList>
    </citation>
    <scope>NUCLEOTIDE SEQUENCE [LARGE SCALE GENOMIC DNA]</scope>
    <source>
        <strain evidence="16">DSM 23976 / ICMP 18418 / T49</strain>
    </source>
</reference>
<dbReference type="HOGENOM" id="CLU_014312_3_0_0"/>
<dbReference type="PANTHER" id="PTHR42716:SF2">
    <property type="entry name" value="L-ASPARTATE OXIDASE, CHLOROPLASTIC"/>
    <property type="match status" value="1"/>
</dbReference>
<dbReference type="GO" id="GO:0009435">
    <property type="term" value="P:NAD+ biosynthetic process"/>
    <property type="evidence" value="ECO:0007669"/>
    <property type="project" value="UniProtKB-UniPathway"/>
</dbReference>
<dbReference type="InterPro" id="IPR027477">
    <property type="entry name" value="Succ_DH/fumarate_Rdtase_cat_sf"/>
</dbReference>
<evidence type="ECO:0000256" key="9">
    <source>
        <dbReference type="ARBA" id="ARBA00023002"/>
    </source>
</evidence>
<evidence type="ECO:0000256" key="12">
    <source>
        <dbReference type="RuleBase" id="RU362049"/>
    </source>
</evidence>
<comment type="subcellular location">
    <subcellularLocation>
        <location evidence="12">Cytoplasm</location>
    </subcellularLocation>
</comment>
<dbReference type="PANTHER" id="PTHR42716">
    <property type="entry name" value="L-ASPARTATE OXIDASE"/>
    <property type="match status" value="1"/>
</dbReference>
<dbReference type="Proteomes" id="UP000014227">
    <property type="component" value="Chromosome I"/>
</dbReference>
<evidence type="ECO:0000256" key="1">
    <source>
        <dbReference type="ARBA" id="ARBA00001974"/>
    </source>
</evidence>
<dbReference type="Pfam" id="PF00890">
    <property type="entry name" value="FAD_binding_2"/>
    <property type="match status" value="1"/>
</dbReference>
<evidence type="ECO:0000256" key="7">
    <source>
        <dbReference type="ARBA" id="ARBA00022642"/>
    </source>
</evidence>
<protein>
    <recommendedName>
        <fullName evidence="5 11">L-aspartate oxidase</fullName>
        <ecNumber evidence="4 11">1.4.3.16</ecNumber>
    </recommendedName>
</protein>
<evidence type="ECO:0000256" key="11">
    <source>
        <dbReference type="NCBIfam" id="TIGR00551"/>
    </source>
</evidence>
<keyword evidence="8 12" id="KW-0274">FAD</keyword>
<dbReference type="Gene3D" id="3.50.50.60">
    <property type="entry name" value="FAD/NAD(P)-binding domain"/>
    <property type="match status" value="1"/>
</dbReference>
<name>S0EY63_CHTCT</name>
<dbReference type="GO" id="GO:0033765">
    <property type="term" value="F:steroid dehydrogenase activity, acting on the CH-CH group of donors"/>
    <property type="evidence" value="ECO:0007669"/>
    <property type="project" value="UniProtKB-ARBA"/>
</dbReference>
<dbReference type="InterPro" id="IPR003953">
    <property type="entry name" value="FAD-dep_OxRdtase_2_FAD-bd"/>
</dbReference>
<dbReference type="FunFam" id="3.90.700.10:FF:000002">
    <property type="entry name" value="L-aspartate oxidase"/>
    <property type="match status" value="1"/>
</dbReference>
<keyword evidence="6 12" id="KW-0285">Flavoprotein</keyword>
<comment type="catalytic activity">
    <reaction evidence="10">
        <text>L-aspartate + O2 = iminosuccinate + H2O2</text>
        <dbReference type="Rhea" id="RHEA:25876"/>
        <dbReference type="ChEBI" id="CHEBI:15379"/>
        <dbReference type="ChEBI" id="CHEBI:16240"/>
        <dbReference type="ChEBI" id="CHEBI:29991"/>
        <dbReference type="ChEBI" id="CHEBI:77875"/>
        <dbReference type="EC" id="1.4.3.16"/>
    </reaction>
    <physiologicalReaction direction="left-to-right" evidence="10">
        <dbReference type="Rhea" id="RHEA:25877"/>
    </physiologicalReaction>
</comment>
<evidence type="ECO:0000256" key="8">
    <source>
        <dbReference type="ARBA" id="ARBA00022827"/>
    </source>
</evidence>
<dbReference type="NCBIfam" id="TIGR00551">
    <property type="entry name" value="nadB"/>
    <property type="match status" value="1"/>
</dbReference>
<dbReference type="RefSeq" id="WP_016482314.1">
    <property type="nucleotide sequence ID" value="NC_021487.1"/>
</dbReference>